<dbReference type="GeneID" id="85349769"/>
<organism evidence="1 2">
    <name type="scientific">Armillaria tabescens</name>
    <name type="common">Ringless honey mushroom</name>
    <name type="synonym">Agaricus tabescens</name>
    <dbReference type="NCBI Taxonomy" id="1929756"/>
    <lineage>
        <taxon>Eukaryota</taxon>
        <taxon>Fungi</taxon>
        <taxon>Dikarya</taxon>
        <taxon>Basidiomycota</taxon>
        <taxon>Agaricomycotina</taxon>
        <taxon>Agaricomycetes</taxon>
        <taxon>Agaricomycetidae</taxon>
        <taxon>Agaricales</taxon>
        <taxon>Marasmiineae</taxon>
        <taxon>Physalacriaceae</taxon>
        <taxon>Desarmillaria</taxon>
    </lineage>
</organism>
<evidence type="ECO:0000313" key="2">
    <source>
        <dbReference type="Proteomes" id="UP001175211"/>
    </source>
</evidence>
<name>A0AA39NB17_ARMTA</name>
<gene>
    <name evidence="1" type="ORF">EV420DRAFT_1180139</name>
</gene>
<dbReference type="RefSeq" id="XP_060333871.1">
    <property type="nucleotide sequence ID" value="XM_060466221.1"/>
</dbReference>
<reference evidence="1" key="1">
    <citation type="submission" date="2023-06" db="EMBL/GenBank/DDBJ databases">
        <authorList>
            <consortium name="Lawrence Berkeley National Laboratory"/>
            <person name="Ahrendt S."/>
            <person name="Sahu N."/>
            <person name="Indic B."/>
            <person name="Wong-Bajracharya J."/>
            <person name="Merenyi Z."/>
            <person name="Ke H.-M."/>
            <person name="Monk M."/>
            <person name="Kocsube S."/>
            <person name="Drula E."/>
            <person name="Lipzen A."/>
            <person name="Balint B."/>
            <person name="Henrissat B."/>
            <person name="Andreopoulos B."/>
            <person name="Martin F.M."/>
            <person name="Harder C.B."/>
            <person name="Rigling D."/>
            <person name="Ford K.L."/>
            <person name="Foster G.D."/>
            <person name="Pangilinan J."/>
            <person name="Papanicolaou A."/>
            <person name="Barry K."/>
            <person name="LaButti K."/>
            <person name="Viragh M."/>
            <person name="Koriabine M."/>
            <person name="Yan M."/>
            <person name="Riley R."/>
            <person name="Champramary S."/>
            <person name="Plett K.L."/>
            <person name="Tsai I.J."/>
            <person name="Slot J."/>
            <person name="Sipos G."/>
            <person name="Plett J."/>
            <person name="Nagy L.G."/>
            <person name="Grigoriev I.V."/>
        </authorList>
    </citation>
    <scope>NUCLEOTIDE SEQUENCE</scope>
    <source>
        <strain evidence="1">CCBAS 213</strain>
    </source>
</reference>
<accession>A0AA39NB17</accession>
<evidence type="ECO:0000313" key="1">
    <source>
        <dbReference type="EMBL" id="KAK0462259.1"/>
    </source>
</evidence>
<dbReference type="EMBL" id="JAUEPS010000009">
    <property type="protein sequence ID" value="KAK0462259.1"/>
    <property type="molecule type" value="Genomic_DNA"/>
</dbReference>
<dbReference type="AlphaFoldDB" id="A0AA39NB17"/>
<dbReference type="Proteomes" id="UP001175211">
    <property type="component" value="Unassembled WGS sequence"/>
</dbReference>
<protein>
    <submittedName>
        <fullName evidence="1">Uncharacterized protein</fullName>
    </submittedName>
</protein>
<comment type="caution">
    <text evidence="1">The sequence shown here is derived from an EMBL/GenBank/DDBJ whole genome shotgun (WGS) entry which is preliminary data.</text>
</comment>
<sequence>MLQSIIRVAVAVRAVGINRLRTRYLPYPQFSFLYRLPPCRHTRYKRVAHFSFSPVLKSQQASSKTGDVLWPGPSNPSAECEENQCIIHLNIVRAHSGHEIDHFCPVHKIQGVIDDVITLCMQHFELTKAPNMSRPTRRPIEHDALPQIYGHRRPCYTVWLKALTASVRIPYTEAVFPYNTVTARSPNPRKKRLQGHIMRQNFRK</sequence>
<keyword evidence="2" id="KW-1185">Reference proteome</keyword>
<proteinExistence type="predicted"/>